<name>A0AAD5F6K7_PRUDU</name>
<comment type="caution">
    <text evidence="1">The sequence shown here is derived from an EMBL/GenBank/DDBJ whole genome shotgun (WGS) entry which is preliminary data.</text>
</comment>
<dbReference type="Proteomes" id="UP001054821">
    <property type="component" value="Chromosome 1"/>
</dbReference>
<accession>A0AAD5F6K7</accession>
<organism evidence="1 2">
    <name type="scientific">Prunus dulcis</name>
    <name type="common">Almond</name>
    <name type="synonym">Amygdalus dulcis</name>
    <dbReference type="NCBI Taxonomy" id="3755"/>
    <lineage>
        <taxon>Eukaryota</taxon>
        <taxon>Viridiplantae</taxon>
        <taxon>Streptophyta</taxon>
        <taxon>Embryophyta</taxon>
        <taxon>Tracheophyta</taxon>
        <taxon>Spermatophyta</taxon>
        <taxon>Magnoliopsida</taxon>
        <taxon>eudicotyledons</taxon>
        <taxon>Gunneridae</taxon>
        <taxon>Pentapetalae</taxon>
        <taxon>rosids</taxon>
        <taxon>fabids</taxon>
        <taxon>Rosales</taxon>
        <taxon>Rosaceae</taxon>
        <taxon>Amygdaloideae</taxon>
        <taxon>Amygdaleae</taxon>
        <taxon>Prunus</taxon>
    </lineage>
</organism>
<protein>
    <submittedName>
        <fullName evidence="1">Uncharacterized protein</fullName>
    </submittedName>
</protein>
<gene>
    <name evidence="1" type="ORF">L3X38_008082</name>
</gene>
<reference evidence="1 2" key="1">
    <citation type="journal article" date="2022" name="G3 (Bethesda)">
        <title>Whole-genome sequence and methylome profiling of the almond [Prunus dulcis (Mill.) D.A. Webb] cultivar 'Nonpareil'.</title>
        <authorList>
            <person name="D'Amico-Willman K.M."/>
            <person name="Ouma W.Z."/>
            <person name="Meulia T."/>
            <person name="Sideli G.M."/>
            <person name="Gradziel T.M."/>
            <person name="Fresnedo-Ramirez J."/>
        </authorList>
    </citation>
    <scope>NUCLEOTIDE SEQUENCE [LARGE SCALE GENOMIC DNA]</scope>
    <source>
        <strain evidence="1">Clone GOH B32 T37-40</strain>
    </source>
</reference>
<proteinExistence type="predicted"/>
<evidence type="ECO:0000313" key="2">
    <source>
        <dbReference type="Proteomes" id="UP001054821"/>
    </source>
</evidence>
<dbReference type="EMBL" id="JAJFAZ020000001">
    <property type="protein sequence ID" value="KAI5355187.1"/>
    <property type="molecule type" value="Genomic_DNA"/>
</dbReference>
<evidence type="ECO:0000313" key="1">
    <source>
        <dbReference type="EMBL" id="KAI5355187.1"/>
    </source>
</evidence>
<dbReference type="AlphaFoldDB" id="A0AAD5F6K7"/>
<sequence length="164" mass="17911">MRKSGLTRGSPNLVILGLRKGVSLQKIKFLQKGNVRVLILKIKVDLSVGGWVSSRPRVLATHPSAHLQTRAQILVVKQSNPMKKKNPTAIEGVVLGKSNTTTCYEKTEIASVIPAKRMLVKKMIFDSIVQSMSSSLSCICGPVQGRTHSGVNGVKRLYGLHEVR</sequence>
<keyword evidence="2" id="KW-1185">Reference proteome</keyword>